<sequence>MKQAFVVLLVVALAGCATNKAVLPSLEGKPRIKINQQAPVPAAPAPVTNETKGE</sequence>
<proteinExistence type="predicted"/>
<comment type="caution">
    <text evidence="1">The sequence shown here is derived from an EMBL/GenBank/DDBJ whole genome shotgun (WGS) entry which is preliminary data.</text>
</comment>
<name>A0ACC6P5J4_9BURK</name>
<accession>A0ACC6P5J4</accession>
<dbReference type="EMBL" id="JAWDIE010000029">
    <property type="protein sequence ID" value="MEJ7139464.1"/>
    <property type="molecule type" value="Genomic_DNA"/>
</dbReference>
<protein>
    <submittedName>
        <fullName evidence="1">Conjugal transfer protein TraI</fullName>
    </submittedName>
</protein>
<organism evidence="1 2">
    <name type="scientific">Amphibiibacter pelophylacis</name>
    <dbReference type="NCBI Taxonomy" id="1799477"/>
    <lineage>
        <taxon>Bacteria</taxon>
        <taxon>Pseudomonadati</taxon>
        <taxon>Pseudomonadota</taxon>
        <taxon>Betaproteobacteria</taxon>
        <taxon>Burkholderiales</taxon>
        <taxon>Sphaerotilaceae</taxon>
        <taxon>Amphibiibacter</taxon>
    </lineage>
</organism>
<dbReference type="Proteomes" id="UP001364695">
    <property type="component" value="Unassembled WGS sequence"/>
</dbReference>
<reference evidence="1" key="1">
    <citation type="submission" date="2023-10" db="EMBL/GenBank/DDBJ databases">
        <title>Amphibacter perezi, gen. nov., sp. nov. a novel taxa of the family Comamonadaceae, class Betaproteobacteria isolated from the skin microbiota of Pelophylax perezi from different populations.</title>
        <authorList>
            <person name="Costa S."/>
            <person name="Proenca D.N."/>
            <person name="Lopes I."/>
            <person name="Morais P.V."/>
        </authorList>
    </citation>
    <scope>NUCLEOTIDE SEQUENCE</scope>
    <source>
        <strain evidence="1">SL12-8</strain>
    </source>
</reference>
<evidence type="ECO:0000313" key="1">
    <source>
        <dbReference type="EMBL" id="MEJ7139464.1"/>
    </source>
</evidence>
<keyword evidence="2" id="KW-1185">Reference proteome</keyword>
<gene>
    <name evidence="1" type="ORF">RV045_13645</name>
</gene>
<evidence type="ECO:0000313" key="2">
    <source>
        <dbReference type="Proteomes" id="UP001364695"/>
    </source>
</evidence>